<dbReference type="RefSeq" id="WP_204068382.1">
    <property type="nucleotide sequence ID" value="NZ_BOOJ01000064.1"/>
</dbReference>
<comment type="caution">
    <text evidence="9">The sequence shown here is derived from an EMBL/GenBank/DDBJ whole genome shotgun (WGS) entry which is preliminary data.</text>
</comment>
<evidence type="ECO:0000313" key="10">
    <source>
        <dbReference type="Proteomes" id="UP000619788"/>
    </source>
</evidence>
<dbReference type="InterPro" id="IPR018303">
    <property type="entry name" value="ATPase_P-typ_P_site"/>
</dbReference>
<comment type="subcellular location">
    <subcellularLocation>
        <location evidence="1">Cell membrane</location>
        <topology evidence="1">Multi-pass membrane protein</topology>
    </subcellularLocation>
</comment>
<dbReference type="SUPFAM" id="SSF56784">
    <property type="entry name" value="HAD-like"/>
    <property type="match status" value="1"/>
</dbReference>
<dbReference type="GO" id="GO:0046872">
    <property type="term" value="F:metal ion binding"/>
    <property type="evidence" value="ECO:0007669"/>
    <property type="project" value="UniProtKB-KW"/>
</dbReference>
<organism evidence="9 10">
    <name type="scientific">Planobispora siamensis</name>
    <dbReference type="NCBI Taxonomy" id="936338"/>
    <lineage>
        <taxon>Bacteria</taxon>
        <taxon>Bacillati</taxon>
        <taxon>Actinomycetota</taxon>
        <taxon>Actinomycetes</taxon>
        <taxon>Streptosporangiales</taxon>
        <taxon>Streptosporangiaceae</taxon>
        <taxon>Planobispora</taxon>
    </lineage>
</organism>
<dbReference type="PANTHER" id="PTHR48085">
    <property type="entry name" value="CADMIUM/ZINC-TRANSPORTING ATPASE HMA2-RELATED"/>
    <property type="match status" value="1"/>
</dbReference>
<dbReference type="InterPro" id="IPR001757">
    <property type="entry name" value="P_typ_ATPase"/>
</dbReference>
<dbReference type="InterPro" id="IPR008250">
    <property type="entry name" value="ATPase_P-typ_transduc_dom_A_sf"/>
</dbReference>
<keyword evidence="4 6" id="KW-1133">Transmembrane helix</keyword>
<dbReference type="Proteomes" id="UP000619788">
    <property type="component" value="Unassembled WGS sequence"/>
</dbReference>
<evidence type="ECO:0000313" key="9">
    <source>
        <dbReference type="EMBL" id="GIH96335.1"/>
    </source>
</evidence>
<evidence type="ECO:0000256" key="2">
    <source>
        <dbReference type="ARBA" id="ARBA00006024"/>
    </source>
</evidence>
<dbReference type="InterPro" id="IPR023214">
    <property type="entry name" value="HAD_sf"/>
</dbReference>
<keyword evidence="6" id="KW-0547">Nucleotide-binding</keyword>
<keyword evidence="6" id="KW-0479">Metal-binding</keyword>
<keyword evidence="6" id="KW-1003">Cell membrane</keyword>
<dbReference type="CDD" id="cd12108">
    <property type="entry name" value="Hr-like"/>
    <property type="match status" value="1"/>
</dbReference>
<dbReference type="NCBIfam" id="TIGR01494">
    <property type="entry name" value="ATPase_P-type"/>
    <property type="match status" value="1"/>
</dbReference>
<keyword evidence="6" id="KW-0067">ATP-binding</keyword>
<feature type="transmembrane region" description="Helical" evidence="6">
    <location>
        <begin position="41"/>
        <end position="59"/>
    </location>
</feature>
<keyword evidence="5 6" id="KW-0472">Membrane</keyword>
<dbReference type="InterPro" id="IPR036412">
    <property type="entry name" value="HAD-like_sf"/>
</dbReference>
<dbReference type="Pfam" id="PF01814">
    <property type="entry name" value="Hemerythrin"/>
    <property type="match status" value="1"/>
</dbReference>
<dbReference type="GO" id="GO:0005886">
    <property type="term" value="C:plasma membrane"/>
    <property type="evidence" value="ECO:0007669"/>
    <property type="project" value="UniProtKB-SubCell"/>
</dbReference>
<protein>
    <submittedName>
        <fullName evidence="9">ATPase P</fullName>
    </submittedName>
</protein>
<dbReference type="InterPro" id="IPR023299">
    <property type="entry name" value="ATPase_P-typ_cyto_dom_N"/>
</dbReference>
<name>A0A8J3WNZ1_9ACTN</name>
<reference evidence="9 10" key="1">
    <citation type="submission" date="2021-01" db="EMBL/GenBank/DDBJ databases">
        <title>Whole genome shotgun sequence of Planobispora siamensis NBRC 107568.</title>
        <authorList>
            <person name="Komaki H."/>
            <person name="Tamura T."/>
        </authorList>
    </citation>
    <scope>NUCLEOTIDE SEQUENCE [LARGE SCALE GENOMIC DNA]</scope>
    <source>
        <strain evidence="9 10">NBRC 107568</strain>
    </source>
</reference>
<sequence length="762" mass="79743">MAGSESGTRLTGPVWFLAVTAGALLAGIVLHVFGARTAGDAAWAAGTAVATVPAVWWVVSGLRAGRLGVDAIAVLALAGALAVQEYLAGAVIAVMLATGRVLEDYALRRASRDLTALYERAPRRARRYAQGVAQEVEVGLVRRGDLLLVPTGEIVPVDGVVTRGGAVLDESALTGEALPVEYARGDAVRSGVVNAGAAFDLRATGTAEESTYAGVVRLARQTQADTAPVVRLADRFAAWFLPATLLLAALAWAVSGQAVRAVAVLVVATPCPLLLAAPAAIASGLSRTARRGVVVKGGAALETLGRARTLVLDKTGTLTVGRPEVCDVVAAPGFSAEEVLRLAAAVDQMSSHVLAAAIVRAAGERGLGLPAPSEVEEEPGVGTRGLVEGRRVRVGKAPAVPACEWMRAQRARAALDSAMTVWVSVDDRPVGVILLRDAVRPDAGRTLRRLRTAGIERVVMLTGDRPEVAESVAAVLGVDRVLAEQSPAAKVAGVRQEAGRAVTVMVGDGINDAPALAAAHVGVAMGARGSAASTQAADVVLTTDRLDRLADAMDVARRARRIAVQSAGAGMGLSLLAMSAAAMGWLAPAAGAIVQEVIDVAVILNALRALRPARGTRLRLDARTDALIRRFEHEHAALRPPLDLIRQAADTLDQPQALERLHRLRDFLTEELLPHERAEEERLYPAVDRLLGDPEATMTMSRAHAEINRLAGRLERHLELAGPGGPAPGQLDDLRACLYGLYAVLILHFTQEEEAYFSLMSG</sequence>
<evidence type="ECO:0000256" key="3">
    <source>
        <dbReference type="ARBA" id="ARBA00022692"/>
    </source>
</evidence>
<dbReference type="PRINTS" id="PR00119">
    <property type="entry name" value="CATATPASE"/>
</dbReference>
<dbReference type="SUPFAM" id="SSF81665">
    <property type="entry name" value="Calcium ATPase, transmembrane domain M"/>
    <property type="match status" value="1"/>
</dbReference>
<evidence type="ECO:0000256" key="4">
    <source>
        <dbReference type="ARBA" id="ARBA00022989"/>
    </source>
</evidence>
<feature type="domain" description="P-type ATPase A" evidence="7">
    <location>
        <begin position="121"/>
        <end position="219"/>
    </location>
</feature>
<feature type="domain" description="Hemerythrin-like" evidence="8">
    <location>
        <begin position="628"/>
        <end position="758"/>
    </location>
</feature>
<proteinExistence type="inferred from homology"/>
<dbReference type="GO" id="GO:0005524">
    <property type="term" value="F:ATP binding"/>
    <property type="evidence" value="ECO:0007669"/>
    <property type="project" value="UniProtKB-UniRule"/>
</dbReference>
<evidence type="ECO:0000256" key="1">
    <source>
        <dbReference type="ARBA" id="ARBA00004651"/>
    </source>
</evidence>
<dbReference type="Pfam" id="PF00702">
    <property type="entry name" value="Hydrolase"/>
    <property type="match status" value="1"/>
</dbReference>
<dbReference type="InterPro" id="IPR051014">
    <property type="entry name" value="Cation_Transport_ATPase_IB"/>
</dbReference>
<dbReference type="NCBIfam" id="TIGR01525">
    <property type="entry name" value="ATPase-IB_hvy"/>
    <property type="match status" value="1"/>
</dbReference>
<gene>
    <name evidence="9" type="ORF">Psi01_69650</name>
</gene>
<dbReference type="GO" id="GO:0016887">
    <property type="term" value="F:ATP hydrolysis activity"/>
    <property type="evidence" value="ECO:0007669"/>
    <property type="project" value="InterPro"/>
</dbReference>
<evidence type="ECO:0000259" key="7">
    <source>
        <dbReference type="Pfam" id="PF00122"/>
    </source>
</evidence>
<dbReference type="InterPro" id="IPR023298">
    <property type="entry name" value="ATPase_P-typ_TM_dom_sf"/>
</dbReference>
<dbReference type="PROSITE" id="PS00154">
    <property type="entry name" value="ATPASE_E1_E2"/>
    <property type="match status" value="1"/>
</dbReference>
<dbReference type="Pfam" id="PF00122">
    <property type="entry name" value="E1-E2_ATPase"/>
    <property type="match status" value="1"/>
</dbReference>
<dbReference type="SUPFAM" id="SSF81653">
    <property type="entry name" value="Calcium ATPase, transduction domain A"/>
    <property type="match status" value="1"/>
</dbReference>
<dbReference type="Gene3D" id="2.70.150.10">
    <property type="entry name" value="Calcium-transporting ATPase, cytoplasmic transduction domain A"/>
    <property type="match status" value="1"/>
</dbReference>
<feature type="transmembrane region" description="Helical" evidence="6">
    <location>
        <begin position="236"/>
        <end position="255"/>
    </location>
</feature>
<feature type="transmembrane region" description="Helical" evidence="6">
    <location>
        <begin position="14"/>
        <end position="34"/>
    </location>
</feature>
<feature type="transmembrane region" description="Helical" evidence="6">
    <location>
        <begin position="567"/>
        <end position="586"/>
    </location>
</feature>
<dbReference type="GO" id="GO:0019829">
    <property type="term" value="F:ATPase-coupled monoatomic cation transmembrane transporter activity"/>
    <property type="evidence" value="ECO:0007669"/>
    <property type="project" value="InterPro"/>
</dbReference>
<evidence type="ECO:0000256" key="6">
    <source>
        <dbReference type="RuleBase" id="RU362081"/>
    </source>
</evidence>
<comment type="similarity">
    <text evidence="2 6">Belongs to the cation transport ATPase (P-type) (TC 3.A.3) family. Type IB subfamily.</text>
</comment>
<dbReference type="AlphaFoldDB" id="A0A8J3WNZ1"/>
<dbReference type="Gene3D" id="3.40.1110.10">
    <property type="entry name" value="Calcium-transporting ATPase, cytoplasmic domain N"/>
    <property type="match status" value="1"/>
</dbReference>
<dbReference type="GO" id="GO:0015086">
    <property type="term" value="F:cadmium ion transmembrane transporter activity"/>
    <property type="evidence" value="ECO:0007669"/>
    <property type="project" value="TreeGrafter"/>
</dbReference>
<accession>A0A8J3WNZ1</accession>
<dbReference type="Gene3D" id="3.40.50.1000">
    <property type="entry name" value="HAD superfamily/HAD-like"/>
    <property type="match status" value="1"/>
</dbReference>
<keyword evidence="3 6" id="KW-0812">Transmembrane</keyword>
<evidence type="ECO:0000259" key="8">
    <source>
        <dbReference type="Pfam" id="PF01814"/>
    </source>
</evidence>
<dbReference type="Gene3D" id="1.20.120.520">
    <property type="entry name" value="nmb1532 protein domain like"/>
    <property type="match status" value="1"/>
</dbReference>
<dbReference type="InterPro" id="IPR027256">
    <property type="entry name" value="P-typ_ATPase_IB"/>
</dbReference>
<evidence type="ECO:0000256" key="5">
    <source>
        <dbReference type="ARBA" id="ARBA00023136"/>
    </source>
</evidence>
<dbReference type="InterPro" id="IPR012312">
    <property type="entry name" value="Hemerythrin-like"/>
</dbReference>
<dbReference type="InterPro" id="IPR059000">
    <property type="entry name" value="ATPase_P-type_domA"/>
</dbReference>
<feature type="transmembrane region" description="Helical" evidence="6">
    <location>
        <begin position="71"/>
        <end position="102"/>
    </location>
</feature>
<dbReference type="EMBL" id="BOOJ01000064">
    <property type="protein sequence ID" value="GIH96335.1"/>
    <property type="molecule type" value="Genomic_DNA"/>
</dbReference>
<dbReference type="PANTHER" id="PTHR48085:SF5">
    <property type="entry name" value="CADMIUM_ZINC-TRANSPORTING ATPASE HMA4-RELATED"/>
    <property type="match status" value="1"/>
</dbReference>
<feature type="transmembrane region" description="Helical" evidence="6">
    <location>
        <begin position="261"/>
        <end position="281"/>
    </location>
</feature>
<keyword evidence="10" id="KW-1185">Reference proteome</keyword>